<feature type="compositionally biased region" description="Basic and acidic residues" evidence="1">
    <location>
        <begin position="9"/>
        <end position="24"/>
    </location>
</feature>
<protein>
    <submittedName>
        <fullName evidence="2">Uncharacterized protein</fullName>
    </submittedName>
</protein>
<evidence type="ECO:0000256" key="1">
    <source>
        <dbReference type="SAM" id="MobiDB-lite"/>
    </source>
</evidence>
<name>A0ABX3FR47_9ACTN</name>
<feature type="compositionally biased region" description="Pro residues" evidence="1">
    <location>
        <begin position="71"/>
        <end position="87"/>
    </location>
</feature>
<gene>
    <name evidence="2" type="ORF">AVW11_35325</name>
</gene>
<dbReference type="RefSeq" id="WP_076047067.1">
    <property type="nucleotide sequence ID" value="NZ_MQUR01000189.1"/>
</dbReference>
<accession>A0ABX3FR47</accession>
<keyword evidence="3" id="KW-1185">Reference proteome</keyword>
<feature type="region of interest" description="Disordered" evidence="1">
    <location>
        <begin position="50"/>
        <end position="102"/>
    </location>
</feature>
<reference evidence="2 3" key="1">
    <citation type="submission" date="2016-01" db="EMBL/GenBank/DDBJ databases">
        <title>Streptomyces amritsarensis strain MTCC 11845 genome sequencing and assembly.</title>
        <authorList>
            <person name="Sharma D."/>
            <person name="Nair G.R."/>
            <person name="Kaur G."/>
            <person name="Manhas R.K."/>
            <person name="Mayilraj S."/>
        </authorList>
    </citation>
    <scope>NUCLEOTIDE SEQUENCE [LARGE SCALE GENOMIC DNA]</scope>
    <source>
        <strain evidence="2 3">MTCC 11845</strain>
    </source>
</reference>
<feature type="region of interest" description="Disordered" evidence="1">
    <location>
        <begin position="1"/>
        <end position="37"/>
    </location>
</feature>
<dbReference type="Proteomes" id="UP000187151">
    <property type="component" value="Unassembled WGS sequence"/>
</dbReference>
<organism evidence="2 3">
    <name type="scientific">Streptomyces amritsarensis</name>
    <dbReference type="NCBI Taxonomy" id="681158"/>
    <lineage>
        <taxon>Bacteria</taxon>
        <taxon>Bacillati</taxon>
        <taxon>Actinomycetota</taxon>
        <taxon>Actinomycetes</taxon>
        <taxon>Kitasatosporales</taxon>
        <taxon>Streptomycetaceae</taxon>
        <taxon>Streptomyces</taxon>
    </lineage>
</organism>
<proteinExistence type="predicted"/>
<comment type="caution">
    <text evidence="2">The sequence shown here is derived from an EMBL/GenBank/DDBJ whole genome shotgun (WGS) entry which is preliminary data.</text>
</comment>
<dbReference type="EMBL" id="MQUR01000189">
    <property type="protein sequence ID" value="OLZ43211.1"/>
    <property type="molecule type" value="Genomic_DNA"/>
</dbReference>
<evidence type="ECO:0000313" key="2">
    <source>
        <dbReference type="EMBL" id="OLZ43211.1"/>
    </source>
</evidence>
<sequence>MVEVGTADAEAHRGLVRAEGHVPVEEGGQVPAAAEGSHLVRMDVGELRGPAKVGSGMPKASVNRSAATPAPIGPPAPRLRPPPPPATTVPARRPPTGRGSNR</sequence>
<evidence type="ECO:0000313" key="3">
    <source>
        <dbReference type="Proteomes" id="UP000187151"/>
    </source>
</evidence>